<dbReference type="PANTHER" id="PTHR39967:SF1">
    <property type="entry name" value="ISH14-TYPE TRANSPOSASE HSIRS44"/>
    <property type="match status" value="1"/>
</dbReference>
<dbReference type="KEGG" id="nfn:NFRAN_2196"/>
<dbReference type="OrthoDB" id="359563at2157"/>
<evidence type="ECO:0000313" key="2">
    <source>
        <dbReference type="EMBL" id="VFJ14518.1"/>
    </source>
</evidence>
<dbReference type="Pfam" id="PF13610">
    <property type="entry name" value="DDE_Tnp_IS240"/>
    <property type="match status" value="1"/>
</dbReference>
<dbReference type="Proteomes" id="UP000294299">
    <property type="component" value="Chromosome NFRAN"/>
</dbReference>
<accession>A0A484IHZ1</accession>
<feature type="domain" description="DDE" evidence="1">
    <location>
        <begin position="68"/>
        <end position="166"/>
    </location>
</feature>
<dbReference type="AlphaFoldDB" id="A0A484IHZ1"/>
<dbReference type="PANTHER" id="PTHR39967">
    <property type="match status" value="1"/>
</dbReference>
<reference evidence="2 3" key="1">
    <citation type="submission" date="2019-02" db="EMBL/GenBank/DDBJ databases">
        <authorList>
            <person name="Lehtovirta-Morley E L."/>
        </authorList>
    </citation>
    <scope>NUCLEOTIDE SEQUENCE [LARGE SCALE GENOMIC DNA]</scope>
    <source>
        <strain evidence="2">NFRAN1</strain>
    </source>
</reference>
<dbReference type="GeneID" id="39421441"/>
<organism evidence="2 3">
    <name type="scientific">Candidatus Nitrosocosmicus franklandianus</name>
    <dbReference type="NCBI Taxonomy" id="1798806"/>
    <lineage>
        <taxon>Archaea</taxon>
        <taxon>Nitrososphaerota</taxon>
        <taxon>Nitrososphaeria</taxon>
        <taxon>Nitrososphaerales</taxon>
        <taxon>Nitrososphaeraceae</taxon>
        <taxon>Candidatus Nitrosocosmicus</taxon>
    </lineage>
</organism>
<dbReference type="SUPFAM" id="SSF53098">
    <property type="entry name" value="Ribonuclease H-like"/>
    <property type="match status" value="1"/>
</dbReference>
<dbReference type="RefSeq" id="WP_134484704.1">
    <property type="nucleotide sequence ID" value="NZ_LR216287.1"/>
</dbReference>
<evidence type="ECO:0000313" key="3">
    <source>
        <dbReference type="Proteomes" id="UP000294299"/>
    </source>
</evidence>
<dbReference type="InterPro" id="IPR012337">
    <property type="entry name" value="RNaseH-like_sf"/>
</dbReference>
<protein>
    <recommendedName>
        <fullName evidence="1">DDE domain-containing protein</fullName>
    </recommendedName>
</protein>
<gene>
    <name evidence="2" type="ORF">NFRAN_2196</name>
</gene>
<dbReference type="InterPro" id="IPR032874">
    <property type="entry name" value="DDE_dom"/>
</dbReference>
<keyword evidence="3" id="KW-1185">Reference proteome</keyword>
<name>A0A484IHZ1_9ARCH</name>
<proteinExistence type="predicted"/>
<dbReference type="EMBL" id="LR216287">
    <property type="protein sequence ID" value="VFJ14518.1"/>
    <property type="molecule type" value="Genomic_DNA"/>
</dbReference>
<evidence type="ECO:0000259" key="1">
    <source>
        <dbReference type="Pfam" id="PF13610"/>
    </source>
</evidence>
<sequence length="203" mass="24296">MFSKRNRTSSLDIDHALYLYFLGLSTRSVSKAIFHINKVKRSHVAIWKWIQKYKPQKISIKKKRISEFIIDETLIKVGPEYIWLWVTIEPENRQILALSISKERNMFVAERFLDSLIKSHGKHCVSTDGGTWYPQACRFLKLRHHIHSSLEKSLIERTMQYIKDRTESFDDYFPCRIKNCKLKHIRNWLNLFVNYHNKELINA</sequence>